<feature type="compositionally biased region" description="Low complexity" evidence="1">
    <location>
        <begin position="48"/>
        <end position="61"/>
    </location>
</feature>
<dbReference type="AlphaFoldDB" id="A0AAE0NDS9"/>
<feature type="compositionally biased region" description="Low complexity" evidence="1">
    <location>
        <begin position="76"/>
        <end position="86"/>
    </location>
</feature>
<dbReference type="PANTHER" id="PTHR38166:SF1">
    <property type="entry name" value="C2H2-TYPE DOMAIN-CONTAINING PROTEIN"/>
    <property type="match status" value="1"/>
</dbReference>
<reference evidence="2" key="2">
    <citation type="submission" date="2023-06" db="EMBL/GenBank/DDBJ databases">
        <authorList>
            <consortium name="Lawrence Berkeley National Laboratory"/>
            <person name="Haridas S."/>
            <person name="Hensen N."/>
            <person name="Bonometti L."/>
            <person name="Westerberg I."/>
            <person name="Brannstrom I.O."/>
            <person name="Guillou S."/>
            <person name="Cros-Aarteil S."/>
            <person name="Calhoun S."/>
            <person name="Kuo A."/>
            <person name="Mondo S."/>
            <person name="Pangilinan J."/>
            <person name="Riley R."/>
            <person name="Labutti K."/>
            <person name="Andreopoulos B."/>
            <person name="Lipzen A."/>
            <person name="Chen C."/>
            <person name="Yanf M."/>
            <person name="Daum C."/>
            <person name="Ng V."/>
            <person name="Clum A."/>
            <person name="Steindorff A."/>
            <person name="Ohm R."/>
            <person name="Martin F."/>
            <person name="Silar P."/>
            <person name="Natvig D."/>
            <person name="Lalanne C."/>
            <person name="Gautier V."/>
            <person name="Ament-Velasquez S.L."/>
            <person name="Kruys A."/>
            <person name="Hutchinson M.I."/>
            <person name="Powell A.J."/>
            <person name="Barry K."/>
            <person name="Miller A.N."/>
            <person name="Grigoriev I.V."/>
            <person name="Debuchy R."/>
            <person name="Gladieux P."/>
            <person name="Thoren M.H."/>
            <person name="Johannesson H."/>
        </authorList>
    </citation>
    <scope>NUCLEOTIDE SEQUENCE</scope>
    <source>
        <strain evidence="2">CBS 958.72</strain>
    </source>
</reference>
<evidence type="ECO:0000256" key="1">
    <source>
        <dbReference type="SAM" id="MobiDB-lite"/>
    </source>
</evidence>
<organism evidence="2 3">
    <name type="scientific">Lasiosphaeria ovina</name>
    <dbReference type="NCBI Taxonomy" id="92902"/>
    <lineage>
        <taxon>Eukaryota</taxon>
        <taxon>Fungi</taxon>
        <taxon>Dikarya</taxon>
        <taxon>Ascomycota</taxon>
        <taxon>Pezizomycotina</taxon>
        <taxon>Sordariomycetes</taxon>
        <taxon>Sordariomycetidae</taxon>
        <taxon>Sordariales</taxon>
        <taxon>Lasiosphaeriaceae</taxon>
        <taxon>Lasiosphaeria</taxon>
    </lineage>
</organism>
<dbReference type="PANTHER" id="PTHR38166">
    <property type="entry name" value="C2H2-TYPE DOMAIN-CONTAINING PROTEIN-RELATED"/>
    <property type="match status" value="1"/>
</dbReference>
<feature type="compositionally biased region" description="Polar residues" evidence="1">
    <location>
        <begin position="390"/>
        <end position="400"/>
    </location>
</feature>
<feature type="region of interest" description="Disordered" evidence="1">
    <location>
        <begin position="390"/>
        <end position="453"/>
    </location>
</feature>
<dbReference type="Proteomes" id="UP001287356">
    <property type="component" value="Unassembled WGS sequence"/>
</dbReference>
<feature type="compositionally biased region" description="Low complexity" evidence="1">
    <location>
        <begin position="140"/>
        <end position="151"/>
    </location>
</feature>
<reference evidence="2" key="1">
    <citation type="journal article" date="2023" name="Mol. Phylogenet. Evol.">
        <title>Genome-scale phylogeny and comparative genomics of the fungal order Sordariales.</title>
        <authorList>
            <person name="Hensen N."/>
            <person name="Bonometti L."/>
            <person name="Westerberg I."/>
            <person name="Brannstrom I.O."/>
            <person name="Guillou S."/>
            <person name="Cros-Aarteil S."/>
            <person name="Calhoun S."/>
            <person name="Haridas S."/>
            <person name="Kuo A."/>
            <person name="Mondo S."/>
            <person name="Pangilinan J."/>
            <person name="Riley R."/>
            <person name="LaButti K."/>
            <person name="Andreopoulos B."/>
            <person name="Lipzen A."/>
            <person name="Chen C."/>
            <person name="Yan M."/>
            <person name="Daum C."/>
            <person name="Ng V."/>
            <person name="Clum A."/>
            <person name="Steindorff A."/>
            <person name="Ohm R.A."/>
            <person name="Martin F."/>
            <person name="Silar P."/>
            <person name="Natvig D.O."/>
            <person name="Lalanne C."/>
            <person name="Gautier V."/>
            <person name="Ament-Velasquez S.L."/>
            <person name="Kruys A."/>
            <person name="Hutchinson M.I."/>
            <person name="Powell A.J."/>
            <person name="Barry K."/>
            <person name="Miller A.N."/>
            <person name="Grigoriev I.V."/>
            <person name="Debuchy R."/>
            <person name="Gladieux P."/>
            <person name="Hiltunen Thoren M."/>
            <person name="Johannesson H."/>
        </authorList>
    </citation>
    <scope>NUCLEOTIDE SEQUENCE</scope>
    <source>
        <strain evidence="2">CBS 958.72</strain>
    </source>
</reference>
<evidence type="ECO:0000313" key="3">
    <source>
        <dbReference type="Proteomes" id="UP001287356"/>
    </source>
</evidence>
<evidence type="ECO:0000313" key="2">
    <source>
        <dbReference type="EMBL" id="KAK3379652.1"/>
    </source>
</evidence>
<name>A0AAE0NDS9_9PEZI</name>
<dbReference type="EMBL" id="JAULSN010000002">
    <property type="protein sequence ID" value="KAK3379652.1"/>
    <property type="molecule type" value="Genomic_DNA"/>
</dbReference>
<feature type="region of interest" description="Disordered" evidence="1">
    <location>
        <begin position="125"/>
        <end position="197"/>
    </location>
</feature>
<keyword evidence="3" id="KW-1185">Reference proteome</keyword>
<accession>A0AAE0NDS9</accession>
<proteinExistence type="predicted"/>
<gene>
    <name evidence="2" type="ORF">B0T24DRAFT_675417</name>
</gene>
<feature type="compositionally biased region" description="Low complexity" evidence="1">
    <location>
        <begin position="426"/>
        <end position="447"/>
    </location>
</feature>
<feature type="region of interest" description="Disordered" evidence="1">
    <location>
        <begin position="48"/>
        <end position="88"/>
    </location>
</feature>
<evidence type="ECO:0008006" key="4">
    <source>
        <dbReference type="Google" id="ProtNLM"/>
    </source>
</evidence>
<sequence>MAPQKVTLDISPLSIQATMTSLTPNIRASLHCECPRCMYNTLPATRGADAAAKSGSSPAPGESRETFLDSDESDSASDTTSRTDSSLVETFRASTAPLTPQLLSVLTCMKEEVDDRIRSRLQSVVTHPQGARQCPPGSPSPSGFLPGVSVSAHFFGGYNGGPRQQPARGTGGEGHDSEADDSEDEDMNKQSELPLRDSSRGGLACVFFKRYPGNQNLSGACLGPGWHSVHRLKEHIYRVHRQTGSPCPRCREVFETSSHLNRHLQQNIPCELSASLDEEEMLFINYEQEKKLKKRIRKGAAEERWVGIFQVVFPDVPENEIPSPYYEAVTTLPSSDLTTLQDFQAHLLRTLPSRISRGVGGGLERGVTEVCYEAISEVFGEFMPMLQFTSQSSQNPSGTCTPDAASMIPPGPSEALSVSQRDTGFSPDPSLSHLSTPSSSAQPESSTFGVDSDLAQSSSDHWFMWNNAGCVLPGNPRAHLGQWQTLGASGEHVDAVVETPNASESSAPNGDWQAREYSSFWLPGG</sequence>
<comment type="caution">
    <text evidence="2">The sequence shown here is derived from an EMBL/GenBank/DDBJ whole genome shotgun (WGS) entry which is preliminary data.</text>
</comment>
<protein>
    <recommendedName>
        <fullName evidence="4">C2H2-type domain-containing protein</fullName>
    </recommendedName>
</protein>